<evidence type="ECO:0000259" key="13">
    <source>
        <dbReference type="Pfam" id="PF03801"/>
    </source>
</evidence>
<feature type="coiled-coil region" evidence="11">
    <location>
        <begin position="249"/>
        <end position="304"/>
    </location>
</feature>
<sequence length="635" mass="72930">MSDGRGPQLHSYGDRRLSSFSRQTPRLTESFEARTRLSAVAPTPGSARRRSGQPTNQIRSSFGYMGSTAGGVTPLLLRRTSGSRNLPPSNLTVQLRGDTRNSRNKVYMELLLKEVYDFCIANNFEAEMGHHISLATFETPTQKDFVFLFKFLYGKLDPNYRFLSLFDTDMKAILKSLSYPALDKLRDALSAAGEQNWHYNLAMLYWLVKLNLMLLSVNEEETFNAPTRAFEQIYNSCVFSSYASFIDRIDDYEEIDQSMEREFNNYKEEIFKAEQDKQASITALSLEKENLSEEFRRIEEAEDMTGRLKTDIASLNKYTNSLQDGFTSLNSKALEFDSIIAKLEDRISAILQDKSQFNATLHLKGVEIDQLGRLEDEQTKIAKAVESVNSRLRTAEAKIHSTEDRLALSYQQLVDSVSIYNQTIRKIPSLAGQDDIMINEEVVHNNSQQFEAEMIISRTIRAEKDVITQLDGQIKQDRLFNDEEYLQTLQLIEEHKQTLTDQEDKIKLLEATLSKNKVSQEELHSKSTLEALRLDAEIEKMQKDLQAMKADMTLETLKAKTLNTNLKRELMETRYLIKDKRETLLRTVQSDLNYVINFKDHIQKTLETLRLQTHKELETEQKKAGDGSNTNLVIN</sequence>
<dbReference type="PANTHER" id="PTHR10643">
    <property type="entry name" value="KINETOCHORE PROTEIN NDC80"/>
    <property type="match status" value="1"/>
</dbReference>
<accession>A0AAX4HDA8</accession>
<evidence type="ECO:0000256" key="11">
    <source>
        <dbReference type="SAM" id="Coils"/>
    </source>
</evidence>
<evidence type="ECO:0000256" key="2">
    <source>
        <dbReference type="ARBA" id="ARBA00022454"/>
    </source>
</evidence>
<evidence type="ECO:0000256" key="5">
    <source>
        <dbReference type="ARBA" id="ARBA00022838"/>
    </source>
</evidence>
<dbReference type="GO" id="GO:0031262">
    <property type="term" value="C:Ndc80 complex"/>
    <property type="evidence" value="ECO:0007669"/>
    <property type="project" value="UniProtKB-UniRule"/>
</dbReference>
<feature type="domain" description="Kinetochore protein Ndc80 CH" evidence="13">
    <location>
        <begin position="92"/>
        <end position="214"/>
    </location>
</feature>
<keyword evidence="9 10" id="KW-0137">Centromere</keyword>
<comment type="subcellular location">
    <subcellularLocation>
        <location evidence="10">Chromosome</location>
        <location evidence="10">Centromere</location>
        <location evidence="10">Kinetochore</location>
    </subcellularLocation>
    <subcellularLocation>
        <location evidence="10">Nucleus</location>
    </subcellularLocation>
</comment>
<dbReference type="InterPro" id="IPR005550">
    <property type="entry name" value="Kinetochore_Ndc80"/>
</dbReference>
<evidence type="ECO:0000313" key="15">
    <source>
        <dbReference type="Proteomes" id="UP001338582"/>
    </source>
</evidence>
<dbReference type="EMBL" id="CP138896">
    <property type="protein sequence ID" value="WPK25680.1"/>
    <property type="molecule type" value="Genomic_DNA"/>
</dbReference>
<keyword evidence="8 10" id="KW-0131">Cell cycle</keyword>
<keyword evidence="7 10" id="KW-0539">Nucleus</keyword>
<dbReference type="AlphaFoldDB" id="A0AAX4HDA8"/>
<dbReference type="InterPro" id="IPR055260">
    <property type="entry name" value="Ndc80_CH"/>
</dbReference>
<evidence type="ECO:0000256" key="6">
    <source>
        <dbReference type="ARBA" id="ARBA00023054"/>
    </source>
</evidence>
<comment type="subunit">
    <text evidence="10">Component of the NDC80 complex.</text>
</comment>
<feature type="coiled-coil region" evidence="11">
    <location>
        <begin position="492"/>
        <end position="551"/>
    </location>
</feature>
<evidence type="ECO:0000313" key="14">
    <source>
        <dbReference type="EMBL" id="WPK25680.1"/>
    </source>
</evidence>
<comment type="function">
    <text evidence="10">Acts as a component of the essential kinetochore-associated NDC80 complex, which is required for chromosome segregation and spindle checkpoint activity.</text>
</comment>
<dbReference type="GO" id="GO:0051301">
    <property type="term" value="P:cell division"/>
    <property type="evidence" value="ECO:0007669"/>
    <property type="project" value="UniProtKB-UniRule"/>
</dbReference>
<dbReference type="Pfam" id="PF03801">
    <property type="entry name" value="Ndc80_HEC"/>
    <property type="match status" value="1"/>
</dbReference>
<gene>
    <name evidence="14" type="ORF">PUMCH_003005</name>
</gene>
<proteinExistence type="inferred from homology"/>
<keyword evidence="15" id="KW-1185">Reference proteome</keyword>
<dbReference type="GO" id="GO:0005634">
    <property type="term" value="C:nucleus"/>
    <property type="evidence" value="ECO:0007669"/>
    <property type="project" value="UniProtKB-SubCell"/>
</dbReference>
<keyword evidence="2 10" id="KW-0158">Chromosome</keyword>
<evidence type="ECO:0000256" key="3">
    <source>
        <dbReference type="ARBA" id="ARBA00022618"/>
    </source>
</evidence>
<dbReference type="Proteomes" id="UP001338582">
    <property type="component" value="Chromosome 3"/>
</dbReference>
<keyword evidence="6 11" id="KW-0175">Coiled coil</keyword>
<evidence type="ECO:0000256" key="9">
    <source>
        <dbReference type="ARBA" id="ARBA00023328"/>
    </source>
</evidence>
<dbReference type="GeneID" id="88174069"/>
<evidence type="ECO:0000256" key="12">
    <source>
        <dbReference type="SAM" id="MobiDB-lite"/>
    </source>
</evidence>
<feature type="region of interest" description="Disordered" evidence="12">
    <location>
        <begin position="1"/>
        <end position="63"/>
    </location>
</feature>
<evidence type="ECO:0000256" key="7">
    <source>
        <dbReference type="ARBA" id="ARBA00023242"/>
    </source>
</evidence>
<reference evidence="14 15" key="1">
    <citation type="submission" date="2023-10" db="EMBL/GenBank/DDBJ databases">
        <title>Draft Genome Sequence of Candida saopaulonensis from a very Premature Infant with Sepsis.</title>
        <authorList>
            <person name="Ning Y."/>
            <person name="Dai R."/>
            <person name="Xiao M."/>
            <person name="Xu Y."/>
            <person name="Yan Q."/>
            <person name="Zhang L."/>
        </authorList>
    </citation>
    <scope>NUCLEOTIDE SEQUENCE [LARGE SCALE GENOMIC DNA]</scope>
    <source>
        <strain evidence="14 15">19XY460</strain>
    </source>
</reference>
<keyword evidence="3 10" id="KW-0132">Cell division</keyword>
<dbReference type="RefSeq" id="XP_062878062.1">
    <property type="nucleotide sequence ID" value="XM_063021992.1"/>
</dbReference>
<organism evidence="14 15">
    <name type="scientific">Australozyma saopauloensis</name>
    <dbReference type="NCBI Taxonomy" id="291208"/>
    <lineage>
        <taxon>Eukaryota</taxon>
        <taxon>Fungi</taxon>
        <taxon>Dikarya</taxon>
        <taxon>Ascomycota</taxon>
        <taxon>Saccharomycotina</taxon>
        <taxon>Pichiomycetes</taxon>
        <taxon>Metschnikowiaceae</taxon>
        <taxon>Australozyma</taxon>
    </lineage>
</organism>
<protein>
    <recommendedName>
        <fullName evidence="10">Kinetochore protein NDC80</fullName>
    </recommendedName>
</protein>
<evidence type="ECO:0000256" key="4">
    <source>
        <dbReference type="ARBA" id="ARBA00022776"/>
    </source>
</evidence>
<dbReference type="KEGG" id="asau:88174069"/>
<comment type="similarity">
    <text evidence="1 10">Belongs to the NDC80/HEC1 family.</text>
</comment>
<dbReference type="Gene3D" id="1.10.418.30">
    <property type="entry name" value="Ncd80 complex, Ncd80 subunit"/>
    <property type="match status" value="1"/>
</dbReference>
<evidence type="ECO:0000256" key="10">
    <source>
        <dbReference type="RuleBase" id="RU368072"/>
    </source>
</evidence>
<keyword evidence="4 10" id="KW-0498">Mitosis</keyword>
<dbReference type="PANTHER" id="PTHR10643:SF2">
    <property type="entry name" value="KINETOCHORE PROTEIN NDC80 HOMOLOG"/>
    <property type="match status" value="1"/>
</dbReference>
<dbReference type="GO" id="GO:0051315">
    <property type="term" value="P:attachment of mitotic spindle microtubules to kinetochore"/>
    <property type="evidence" value="ECO:0007669"/>
    <property type="project" value="UniProtKB-UniRule"/>
</dbReference>
<evidence type="ECO:0000256" key="8">
    <source>
        <dbReference type="ARBA" id="ARBA00023306"/>
    </source>
</evidence>
<name>A0AAX4HDA8_9ASCO</name>
<keyword evidence="5 10" id="KW-0995">Kinetochore</keyword>
<dbReference type="InterPro" id="IPR038273">
    <property type="entry name" value="Ndc80_sf"/>
</dbReference>
<feature type="compositionally biased region" description="Polar residues" evidence="12">
    <location>
        <begin position="18"/>
        <end position="27"/>
    </location>
</feature>
<evidence type="ECO:0000256" key="1">
    <source>
        <dbReference type="ARBA" id="ARBA00007050"/>
    </source>
</evidence>